<sequence length="13" mass="1633">MPQRLNTAIQWKF</sequence>
<reference evidence="1" key="2">
    <citation type="journal article" date="2015" name="Data Brief">
        <title>Shoot transcriptome of the giant reed, Arundo donax.</title>
        <authorList>
            <person name="Barrero R.A."/>
            <person name="Guerrero F.D."/>
            <person name="Moolhuijzen P."/>
            <person name="Goolsby J.A."/>
            <person name="Tidwell J."/>
            <person name="Bellgard S.E."/>
            <person name="Bellgard M.I."/>
        </authorList>
    </citation>
    <scope>NUCLEOTIDE SEQUENCE</scope>
    <source>
        <tissue evidence="1">Shoot tissue taken approximately 20 cm above the soil surface</tissue>
    </source>
</reference>
<reference evidence="1" key="1">
    <citation type="submission" date="2014-09" db="EMBL/GenBank/DDBJ databases">
        <authorList>
            <person name="Magalhaes I.L.F."/>
            <person name="Oliveira U."/>
            <person name="Santos F.R."/>
            <person name="Vidigal T.H.D.A."/>
            <person name="Brescovit A.D."/>
            <person name="Santos A.J."/>
        </authorList>
    </citation>
    <scope>NUCLEOTIDE SEQUENCE</scope>
    <source>
        <tissue evidence="1">Shoot tissue taken approximately 20 cm above the soil surface</tissue>
    </source>
</reference>
<proteinExistence type="predicted"/>
<evidence type="ECO:0000313" key="1">
    <source>
        <dbReference type="EMBL" id="JAD51986.1"/>
    </source>
</evidence>
<protein>
    <submittedName>
        <fullName evidence="1">Uncharacterized protein</fullName>
    </submittedName>
</protein>
<name>A0A0A9ALF9_ARUDO</name>
<dbReference type="EMBL" id="GBRH01245909">
    <property type="protein sequence ID" value="JAD51986.1"/>
    <property type="molecule type" value="Transcribed_RNA"/>
</dbReference>
<accession>A0A0A9ALF9</accession>
<organism evidence="1">
    <name type="scientific">Arundo donax</name>
    <name type="common">Giant reed</name>
    <name type="synonym">Donax arundinaceus</name>
    <dbReference type="NCBI Taxonomy" id="35708"/>
    <lineage>
        <taxon>Eukaryota</taxon>
        <taxon>Viridiplantae</taxon>
        <taxon>Streptophyta</taxon>
        <taxon>Embryophyta</taxon>
        <taxon>Tracheophyta</taxon>
        <taxon>Spermatophyta</taxon>
        <taxon>Magnoliopsida</taxon>
        <taxon>Liliopsida</taxon>
        <taxon>Poales</taxon>
        <taxon>Poaceae</taxon>
        <taxon>PACMAD clade</taxon>
        <taxon>Arundinoideae</taxon>
        <taxon>Arundineae</taxon>
        <taxon>Arundo</taxon>
    </lineage>
</organism>